<protein>
    <submittedName>
        <fullName evidence="1">Uncharacterized protein</fullName>
    </submittedName>
</protein>
<evidence type="ECO:0000313" key="1">
    <source>
        <dbReference type="EMBL" id="KAJ1930592.1"/>
    </source>
</evidence>
<keyword evidence="2" id="KW-1185">Reference proteome</keyword>
<organism evidence="1 2">
    <name type="scientific">Linderina macrospora</name>
    <dbReference type="NCBI Taxonomy" id="4868"/>
    <lineage>
        <taxon>Eukaryota</taxon>
        <taxon>Fungi</taxon>
        <taxon>Fungi incertae sedis</taxon>
        <taxon>Zoopagomycota</taxon>
        <taxon>Kickxellomycotina</taxon>
        <taxon>Kickxellomycetes</taxon>
        <taxon>Kickxellales</taxon>
        <taxon>Kickxellaceae</taxon>
        <taxon>Linderina</taxon>
    </lineage>
</organism>
<name>A0ACC1IYD6_9FUNG</name>
<dbReference type="Proteomes" id="UP001150603">
    <property type="component" value="Unassembled WGS sequence"/>
</dbReference>
<gene>
    <name evidence="1" type="ORF">FBU59_006960</name>
</gene>
<accession>A0ACC1IYD6</accession>
<comment type="caution">
    <text evidence="1">The sequence shown here is derived from an EMBL/GenBank/DDBJ whole genome shotgun (WGS) entry which is preliminary data.</text>
</comment>
<sequence>MEEKPGDLERSPTARSLSQMPQESQALDVIIEDADTSLTEIEPVVANTWTMPPAAKPVTKLKPTYNVPVSKFAGAALFGESKPASEAKPAVTPFTFSASPTNPFSVAGANPPSTITPAGLFGFKAQPPASSSRMPESLISKSLYKTGDLKTSHFGFAKPNALFVSDGMGGSRSRYATKKTTTQAKLPWGPKKA</sequence>
<dbReference type="EMBL" id="JANBPW010006383">
    <property type="protein sequence ID" value="KAJ1930592.1"/>
    <property type="molecule type" value="Genomic_DNA"/>
</dbReference>
<evidence type="ECO:0000313" key="2">
    <source>
        <dbReference type="Proteomes" id="UP001150603"/>
    </source>
</evidence>
<reference evidence="1" key="1">
    <citation type="submission" date="2022-07" db="EMBL/GenBank/DDBJ databases">
        <title>Phylogenomic reconstructions and comparative analyses of Kickxellomycotina fungi.</title>
        <authorList>
            <person name="Reynolds N.K."/>
            <person name="Stajich J.E."/>
            <person name="Barry K."/>
            <person name="Grigoriev I.V."/>
            <person name="Crous P."/>
            <person name="Smith M.E."/>
        </authorList>
    </citation>
    <scope>NUCLEOTIDE SEQUENCE</scope>
    <source>
        <strain evidence="1">NRRL 5244</strain>
    </source>
</reference>
<proteinExistence type="predicted"/>